<keyword evidence="7" id="KW-1185">Reference proteome</keyword>
<dbReference type="KEGG" id="acht:bsdcttw_25930"/>
<dbReference type="InterPro" id="IPR029787">
    <property type="entry name" value="Nucleotide_cyclase"/>
</dbReference>
<feature type="domain" description="PAS" evidence="2">
    <location>
        <begin position="24"/>
        <end position="64"/>
    </location>
</feature>
<dbReference type="PROSITE" id="PS50113">
    <property type="entry name" value="PAC"/>
    <property type="match status" value="2"/>
</dbReference>
<keyword evidence="1" id="KW-0175">Coiled coil</keyword>
<dbReference type="SUPFAM" id="SSF55785">
    <property type="entry name" value="PYP-like sensor domain (PAS domain)"/>
    <property type="match status" value="3"/>
</dbReference>
<evidence type="ECO:0000256" key="1">
    <source>
        <dbReference type="SAM" id="Coils"/>
    </source>
</evidence>
<dbReference type="PANTHER" id="PTHR44757:SF2">
    <property type="entry name" value="BIOFILM ARCHITECTURE MAINTENANCE PROTEIN MBAA"/>
    <property type="match status" value="1"/>
</dbReference>
<accession>A0A7I8DMK4</accession>
<proteinExistence type="predicted"/>
<dbReference type="SUPFAM" id="SSF55073">
    <property type="entry name" value="Nucleotide cyclase"/>
    <property type="match status" value="1"/>
</dbReference>
<reference evidence="6 7" key="1">
    <citation type="submission" date="2020-08" db="EMBL/GenBank/DDBJ databases">
        <title>Draft genome sequencing of an Anaerocolumna strain isolated from anoxic soil subjected to BSD treatment.</title>
        <authorList>
            <person name="Uek A."/>
            <person name="Tonouchi A."/>
        </authorList>
    </citation>
    <scope>NUCLEOTIDE SEQUENCE [LARGE SCALE GENOMIC DNA]</scope>
    <source>
        <strain evidence="6 7">CTTW</strain>
    </source>
</reference>
<dbReference type="AlphaFoldDB" id="A0A7I8DMK4"/>
<dbReference type="FunFam" id="3.30.70.270:FF:000001">
    <property type="entry name" value="Diguanylate cyclase domain protein"/>
    <property type="match status" value="1"/>
</dbReference>
<evidence type="ECO:0000259" key="3">
    <source>
        <dbReference type="PROSITE" id="PS50113"/>
    </source>
</evidence>
<dbReference type="PANTHER" id="PTHR44757">
    <property type="entry name" value="DIGUANYLATE CYCLASE DGCP"/>
    <property type="match status" value="1"/>
</dbReference>
<evidence type="ECO:0000313" key="7">
    <source>
        <dbReference type="Proteomes" id="UP000515703"/>
    </source>
</evidence>
<dbReference type="InterPro" id="IPR000014">
    <property type="entry name" value="PAS"/>
</dbReference>
<dbReference type="Gene3D" id="3.30.70.270">
    <property type="match status" value="1"/>
</dbReference>
<dbReference type="PROSITE" id="PS50112">
    <property type="entry name" value="PAS"/>
    <property type="match status" value="2"/>
</dbReference>
<feature type="domain" description="GGDEF" evidence="5">
    <location>
        <begin position="525"/>
        <end position="658"/>
    </location>
</feature>
<feature type="coiled-coil region" evidence="1">
    <location>
        <begin position="300"/>
        <end position="366"/>
    </location>
</feature>
<dbReference type="SUPFAM" id="SSF141868">
    <property type="entry name" value="EAL domain-like"/>
    <property type="match status" value="1"/>
</dbReference>
<dbReference type="Pfam" id="PF00990">
    <property type="entry name" value="GGDEF"/>
    <property type="match status" value="1"/>
</dbReference>
<dbReference type="CDD" id="cd00130">
    <property type="entry name" value="PAS"/>
    <property type="match status" value="1"/>
</dbReference>
<dbReference type="Gene3D" id="3.30.450.20">
    <property type="entry name" value="PAS domain"/>
    <property type="match status" value="3"/>
</dbReference>
<dbReference type="PROSITE" id="PS50887">
    <property type="entry name" value="GGDEF"/>
    <property type="match status" value="1"/>
</dbReference>
<dbReference type="SMART" id="SM00091">
    <property type="entry name" value="PAS"/>
    <property type="match status" value="2"/>
</dbReference>
<dbReference type="InterPro" id="IPR000700">
    <property type="entry name" value="PAS-assoc_C"/>
</dbReference>
<evidence type="ECO:0000259" key="5">
    <source>
        <dbReference type="PROSITE" id="PS50887"/>
    </source>
</evidence>
<dbReference type="Pfam" id="PF13426">
    <property type="entry name" value="PAS_9"/>
    <property type="match status" value="1"/>
</dbReference>
<dbReference type="RefSeq" id="WP_185255312.1">
    <property type="nucleotide sequence ID" value="NZ_AP023368.1"/>
</dbReference>
<feature type="coiled-coil region" evidence="1">
    <location>
        <begin position="151"/>
        <end position="185"/>
    </location>
</feature>
<name>A0A7I8DMK4_9FIRM</name>
<dbReference type="NCBIfam" id="TIGR00254">
    <property type="entry name" value="GGDEF"/>
    <property type="match status" value="1"/>
</dbReference>
<dbReference type="InterPro" id="IPR043128">
    <property type="entry name" value="Rev_trsase/Diguanyl_cyclase"/>
</dbReference>
<dbReference type="NCBIfam" id="TIGR00229">
    <property type="entry name" value="sensory_box"/>
    <property type="match status" value="1"/>
</dbReference>
<dbReference type="Pfam" id="PF08447">
    <property type="entry name" value="PAS_3"/>
    <property type="match status" value="1"/>
</dbReference>
<dbReference type="PROSITE" id="PS50883">
    <property type="entry name" value="EAL"/>
    <property type="match status" value="1"/>
</dbReference>
<dbReference type="EMBL" id="AP023368">
    <property type="protein sequence ID" value="BCJ99552.1"/>
    <property type="molecule type" value="Genomic_DNA"/>
</dbReference>
<dbReference type="InterPro" id="IPR000160">
    <property type="entry name" value="GGDEF_dom"/>
</dbReference>
<protein>
    <recommendedName>
        <fullName evidence="8">EAL domain-containing protein</fullName>
    </recommendedName>
</protein>
<feature type="domain" description="PAS" evidence="2">
    <location>
        <begin position="366"/>
        <end position="438"/>
    </location>
</feature>
<dbReference type="InterPro" id="IPR001610">
    <property type="entry name" value="PAC"/>
</dbReference>
<feature type="domain" description="EAL" evidence="4">
    <location>
        <begin position="667"/>
        <end position="920"/>
    </location>
</feature>
<dbReference type="InterPro" id="IPR052155">
    <property type="entry name" value="Biofilm_reg_signaling"/>
</dbReference>
<evidence type="ECO:0000259" key="4">
    <source>
        <dbReference type="PROSITE" id="PS50883"/>
    </source>
</evidence>
<dbReference type="CDD" id="cd01949">
    <property type="entry name" value="GGDEF"/>
    <property type="match status" value="1"/>
</dbReference>
<reference evidence="6 7" key="2">
    <citation type="submission" date="2020-08" db="EMBL/GenBank/DDBJ databases">
        <authorList>
            <person name="Ueki A."/>
            <person name="Tonouchi A."/>
        </authorList>
    </citation>
    <scope>NUCLEOTIDE SEQUENCE [LARGE SCALE GENOMIC DNA]</scope>
    <source>
        <strain evidence="6 7">CTTW</strain>
    </source>
</reference>
<dbReference type="CDD" id="cd01948">
    <property type="entry name" value="EAL"/>
    <property type="match status" value="1"/>
</dbReference>
<dbReference type="SMART" id="SM00086">
    <property type="entry name" value="PAC"/>
    <property type="match status" value="2"/>
</dbReference>
<dbReference type="InterPro" id="IPR013655">
    <property type="entry name" value="PAS_fold_3"/>
</dbReference>
<evidence type="ECO:0008006" key="8">
    <source>
        <dbReference type="Google" id="ProtNLM"/>
    </source>
</evidence>
<dbReference type="Gene3D" id="2.10.70.100">
    <property type="match status" value="1"/>
</dbReference>
<dbReference type="InterPro" id="IPR001633">
    <property type="entry name" value="EAL_dom"/>
</dbReference>
<dbReference type="InterPro" id="IPR035965">
    <property type="entry name" value="PAS-like_dom_sf"/>
</dbReference>
<dbReference type="SMART" id="SM00052">
    <property type="entry name" value="EAL"/>
    <property type="match status" value="1"/>
</dbReference>
<feature type="domain" description="PAC" evidence="3">
    <location>
        <begin position="441"/>
        <end position="493"/>
    </location>
</feature>
<organism evidence="6 7">
    <name type="scientific">Anaerocolumna chitinilytica</name>
    <dbReference type="NCBI Taxonomy" id="1727145"/>
    <lineage>
        <taxon>Bacteria</taxon>
        <taxon>Bacillati</taxon>
        <taxon>Bacillota</taxon>
        <taxon>Clostridia</taxon>
        <taxon>Lachnospirales</taxon>
        <taxon>Lachnospiraceae</taxon>
        <taxon>Anaerocolumna</taxon>
    </lineage>
</organism>
<dbReference type="SMART" id="SM00267">
    <property type="entry name" value="GGDEF"/>
    <property type="match status" value="1"/>
</dbReference>
<sequence length="928" mass="106495">MEMSDNFSHVIITNMISGYALHSIITDETGRPIDYRYIETNKSFERYTGLKSDEIIGKTILEIMPQINEDTINWIQFYGQVALTGTAASIEQYSKVFDRWYKVNAYCPEIGYFAVIFLDITEQKKQEDDLRQRNKDLSLLSAKQSSLLHDLEVSDAKLKKKNETLEALSEELLKNELRLNDAQKIAKVGNWELELKTQMLWASEEAFHIYGIPRTSPVIPRSRILDMHQGEYKRISDNALFKLISEDAPYDFQYEIISEDGVHKYLRSLATLERDKDGTPLLLKGVIHDISDDVLHERELIKKNEELSSLYEEILASEEELRQQNEVLFQKNEEITALYEEVTAQEEELKANYEQLNESMERLKKSEAINTVILETSSEGVWQYDINNDLFSISPHFVKSLGYAPEEISVVTDIVKIAHPDDTLMAQEVFYHHLVNNTDKFSLEYRLLCKDGSCKWVRSTGKVLKNLNGEPYLMAGSYLDITKLKEQQFELEYMAYHDILTGLPNRTLFLQELEKALAASNKNDKQVAVIFIDLDNFKDVNDTLGHSTGDLLLKTLAFRLKDQIRKQDMLTRLGGDEFAVMIQDIDSEDEVYEFCLRIKDKILEPFKFNGSRFNISPSVGIAMYPSNAKNGEELLKNADTAMYRSKNIGKNTIQFYQDSMRTDMLRRLSVEGSLRAAIKKKLLTLHYQPQICLKTGKIRAFEALIRWTDDILGIIPPTEFIPVAESAGLIVPLGEWILREACEEAIRLNKFRNDILMSVNISAVQLKQLDFVKLVKRTLEETGLKPELLELEVTETTLISSFDTTIIMFEELRKLGVKISLDDFGTGYSSLSYLRKLPIDTLKIDKSFIKDLDRECIEKEITESIVSLVHKLNIEVIAEGVENGKQLAYLMKCNCDNIQGYLISRPIPAIDAMKLTDKNFMAYIGVQL</sequence>
<dbReference type="Pfam" id="PF00563">
    <property type="entry name" value="EAL"/>
    <property type="match status" value="1"/>
</dbReference>
<feature type="domain" description="PAC" evidence="3">
    <location>
        <begin position="250"/>
        <end position="302"/>
    </location>
</feature>
<dbReference type="Proteomes" id="UP000515703">
    <property type="component" value="Chromosome"/>
</dbReference>
<gene>
    <name evidence="6" type="ORF">bsdcttw_25930</name>
</gene>
<evidence type="ECO:0000259" key="2">
    <source>
        <dbReference type="PROSITE" id="PS50112"/>
    </source>
</evidence>
<evidence type="ECO:0000313" key="6">
    <source>
        <dbReference type="EMBL" id="BCJ99552.1"/>
    </source>
</evidence>
<dbReference type="InterPro" id="IPR035919">
    <property type="entry name" value="EAL_sf"/>
</dbReference>
<dbReference type="Gene3D" id="3.20.20.450">
    <property type="entry name" value="EAL domain"/>
    <property type="match status" value="1"/>
</dbReference>